<evidence type="ECO:0000313" key="2">
    <source>
        <dbReference type="EMBL" id="KAK6776011.1"/>
    </source>
</evidence>
<feature type="transmembrane region" description="Helical" evidence="1">
    <location>
        <begin position="192"/>
        <end position="220"/>
    </location>
</feature>
<proteinExistence type="predicted"/>
<dbReference type="EMBL" id="JBANQN010000011">
    <property type="protein sequence ID" value="KAK6776011.1"/>
    <property type="molecule type" value="Genomic_DNA"/>
</dbReference>
<sequence>MSRGDEETNLSYIQTCQPGGPCFNIALLFVDVDARNFQIINRRICGRVFGYPVAFCIHKTTNEKSSCTDHSCSSYLLLELNSWQLLRLLEVQLPGLILEVCGRANLSACEDNCYSTLVAAYYNFLRTAKTCWTTYIWSSCYARFMFDAAEPCVSSRKASFLCSFLGGWFYIISLNIKMLQLLLQQPVNSMPVLFLFLLAFGILLVPTSIAGSGLSCCTLLHGTGRQFWSRVC</sequence>
<feature type="transmembrane region" description="Helical" evidence="1">
    <location>
        <begin position="160"/>
        <end position="180"/>
    </location>
</feature>
<gene>
    <name evidence="2" type="ORF">RDI58_027012</name>
</gene>
<keyword evidence="3" id="KW-1185">Reference proteome</keyword>
<name>A0AAN8T015_SOLBU</name>
<organism evidence="2 3">
    <name type="scientific">Solanum bulbocastanum</name>
    <name type="common">Wild potato</name>
    <dbReference type="NCBI Taxonomy" id="147425"/>
    <lineage>
        <taxon>Eukaryota</taxon>
        <taxon>Viridiplantae</taxon>
        <taxon>Streptophyta</taxon>
        <taxon>Embryophyta</taxon>
        <taxon>Tracheophyta</taxon>
        <taxon>Spermatophyta</taxon>
        <taxon>Magnoliopsida</taxon>
        <taxon>eudicotyledons</taxon>
        <taxon>Gunneridae</taxon>
        <taxon>Pentapetalae</taxon>
        <taxon>asterids</taxon>
        <taxon>lamiids</taxon>
        <taxon>Solanales</taxon>
        <taxon>Solanaceae</taxon>
        <taxon>Solanoideae</taxon>
        <taxon>Solaneae</taxon>
        <taxon>Solanum</taxon>
    </lineage>
</organism>
<reference evidence="2 3" key="1">
    <citation type="submission" date="2024-02" db="EMBL/GenBank/DDBJ databases">
        <title>de novo genome assembly of Solanum bulbocastanum strain 11H21.</title>
        <authorList>
            <person name="Hosaka A.J."/>
        </authorList>
    </citation>
    <scope>NUCLEOTIDE SEQUENCE [LARGE SCALE GENOMIC DNA]</scope>
    <source>
        <tissue evidence="2">Young leaves</tissue>
    </source>
</reference>
<accession>A0AAN8T015</accession>
<protein>
    <submittedName>
        <fullName evidence="2">Uncharacterized protein</fullName>
    </submittedName>
</protein>
<dbReference type="Proteomes" id="UP001371456">
    <property type="component" value="Unassembled WGS sequence"/>
</dbReference>
<comment type="caution">
    <text evidence="2">The sequence shown here is derived from an EMBL/GenBank/DDBJ whole genome shotgun (WGS) entry which is preliminary data.</text>
</comment>
<evidence type="ECO:0000256" key="1">
    <source>
        <dbReference type="SAM" id="Phobius"/>
    </source>
</evidence>
<dbReference type="AlphaFoldDB" id="A0AAN8T015"/>
<keyword evidence="1" id="KW-1133">Transmembrane helix</keyword>
<keyword evidence="1" id="KW-0812">Transmembrane</keyword>
<evidence type="ECO:0000313" key="3">
    <source>
        <dbReference type="Proteomes" id="UP001371456"/>
    </source>
</evidence>
<keyword evidence="1" id="KW-0472">Membrane</keyword>